<gene>
    <name evidence="3" type="ORF">P4O66_013965</name>
</gene>
<feature type="region of interest" description="Disordered" evidence="1">
    <location>
        <begin position="37"/>
        <end position="86"/>
    </location>
</feature>
<protein>
    <submittedName>
        <fullName evidence="3">Uncharacterized protein</fullName>
    </submittedName>
</protein>
<evidence type="ECO:0000313" key="4">
    <source>
        <dbReference type="Proteomes" id="UP001239994"/>
    </source>
</evidence>
<accession>A0AAD8Z276</accession>
<keyword evidence="2" id="KW-1133">Transmembrane helix</keyword>
<proteinExistence type="predicted"/>
<sequence length="86" mass="9218">MVPVRSAAVTTALSTPGTFFALFAIFFALFAIPATPDFSPSLTPGPKMADGDPEGEQRMRRKEKASREASRRQEQAEGLGTLSSLT</sequence>
<keyword evidence="2" id="KW-0812">Transmembrane</keyword>
<comment type="caution">
    <text evidence="3">The sequence shown here is derived from an EMBL/GenBank/DDBJ whole genome shotgun (WGS) entry which is preliminary data.</text>
</comment>
<reference evidence="3" key="1">
    <citation type="submission" date="2023-03" db="EMBL/GenBank/DDBJ databases">
        <title>Electrophorus voltai genome.</title>
        <authorList>
            <person name="Bian C."/>
        </authorList>
    </citation>
    <scope>NUCLEOTIDE SEQUENCE</scope>
    <source>
        <strain evidence="3">CB-2022</strain>
        <tissue evidence="3">Muscle</tissue>
    </source>
</reference>
<keyword evidence="2" id="KW-0472">Membrane</keyword>
<feature type="compositionally biased region" description="Basic and acidic residues" evidence="1">
    <location>
        <begin position="65"/>
        <end position="75"/>
    </location>
</feature>
<organism evidence="3 4">
    <name type="scientific">Electrophorus voltai</name>
    <dbReference type="NCBI Taxonomy" id="2609070"/>
    <lineage>
        <taxon>Eukaryota</taxon>
        <taxon>Metazoa</taxon>
        <taxon>Chordata</taxon>
        <taxon>Craniata</taxon>
        <taxon>Vertebrata</taxon>
        <taxon>Euteleostomi</taxon>
        <taxon>Actinopterygii</taxon>
        <taxon>Neopterygii</taxon>
        <taxon>Teleostei</taxon>
        <taxon>Ostariophysi</taxon>
        <taxon>Gymnotiformes</taxon>
        <taxon>Gymnotoidei</taxon>
        <taxon>Gymnotidae</taxon>
        <taxon>Electrophorus</taxon>
    </lineage>
</organism>
<dbReference type="AlphaFoldDB" id="A0AAD8Z276"/>
<dbReference type="EMBL" id="JAROKS010000021">
    <property type="protein sequence ID" value="KAK1790134.1"/>
    <property type="molecule type" value="Genomic_DNA"/>
</dbReference>
<evidence type="ECO:0000256" key="2">
    <source>
        <dbReference type="SAM" id="Phobius"/>
    </source>
</evidence>
<evidence type="ECO:0000313" key="3">
    <source>
        <dbReference type="EMBL" id="KAK1790134.1"/>
    </source>
</evidence>
<name>A0AAD8Z276_9TELE</name>
<evidence type="ECO:0000256" key="1">
    <source>
        <dbReference type="SAM" id="MobiDB-lite"/>
    </source>
</evidence>
<dbReference type="Proteomes" id="UP001239994">
    <property type="component" value="Unassembled WGS sequence"/>
</dbReference>
<keyword evidence="4" id="KW-1185">Reference proteome</keyword>
<feature type="transmembrane region" description="Helical" evidence="2">
    <location>
        <begin position="12"/>
        <end position="32"/>
    </location>
</feature>